<dbReference type="EMBL" id="JANQDL010000091">
    <property type="protein sequence ID" value="MDH6064715.1"/>
    <property type="molecule type" value="Genomic_DNA"/>
</dbReference>
<reference evidence="2 3" key="1">
    <citation type="journal article" date="2023" name="J. Phycol.">
        <title>Chrysosporum ovalisporum is synonymous with the true-branching cyanobacterium Umezakia natans (Nostocales/Aphanizomenonaceae).</title>
        <authorList>
            <person name="McGregor G.B."/>
            <person name="Sendall B.C."/>
            <person name="Niiyama Y."/>
            <person name="Tuji A."/>
            <person name="Willis A."/>
        </authorList>
    </citation>
    <scope>NUCLEOTIDE SEQUENCE [LARGE SCALE GENOMIC DNA]</scope>
    <source>
        <strain evidence="2 3">FSS-62</strain>
    </source>
</reference>
<evidence type="ECO:0000313" key="2">
    <source>
        <dbReference type="EMBL" id="MDH6064715.1"/>
    </source>
</evidence>
<dbReference type="Pfam" id="PF13700">
    <property type="entry name" value="DUF4158"/>
    <property type="match status" value="1"/>
</dbReference>
<protein>
    <submittedName>
        <fullName evidence="2">DUF4158 domain-containing protein</fullName>
    </submittedName>
</protein>
<dbReference type="AlphaFoldDB" id="A0AA43H115"/>
<dbReference type="InterPro" id="IPR025296">
    <property type="entry name" value="DUF4158"/>
</dbReference>
<comment type="caution">
    <text evidence="2">The sequence shown here is derived from an EMBL/GenBank/DDBJ whole genome shotgun (WGS) entry which is preliminary data.</text>
</comment>
<feature type="domain" description="DUF4158" evidence="1">
    <location>
        <begin position="6"/>
        <end position="46"/>
    </location>
</feature>
<evidence type="ECO:0000313" key="3">
    <source>
        <dbReference type="Proteomes" id="UP001159370"/>
    </source>
</evidence>
<name>A0AA43H115_9CYAN</name>
<proteinExistence type="predicted"/>
<sequence length="73" mass="8455">MIAILVTQQAEVKDHSADLINVAIEELVKERYELPGFGILDQLIGHIRTFVNHRRFVRVNNGLFFCCVISRMR</sequence>
<accession>A0AA43H115</accession>
<evidence type="ECO:0000259" key="1">
    <source>
        <dbReference type="Pfam" id="PF13700"/>
    </source>
</evidence>
<dbReference type="GeneID" id="83684914"/>
<dbReference type="RefSeq" id="WP_280649899.1">
    <property type="nucleotide sequence ID" value="NZ_JANQDL010000091.1"/>
</dbReference>
<dbReference type="Proteomes" id="UP001159370">
    <property type="component" value="Unassembled WGS sequence"/>
</dbReference>
<gene>
    <name evidence="2" type="ORF">NWP23_13305</name>
</gene>
<organism evidence="2 3">
    <name type="scientific">Umezakia ovalisporum FSS-62</name>
    <dbReference type="NCBI Taxonomy" id="2971776"/>
    <lineage>
        <taxon>Bacteria</taxon>
        <taxon>Bacillati</taxon>
        <taxon>Cyanobacteriota</taxon>
        <taxon>Cyanophyceae</taxon>
        <taxon>Nostocales</taxon>
        <taxon>Nodulariaceae</taxon>
        <taxon>Umezakia</taxon>
    </lineage>
</organism>